<reference evidence="5 6" key="1">
    <citation type="journal article" date="2016" name="Nat. Commun.">
        <title>Ectomycorrhizal ecology is imprinted in the genome of the dominant symbiotic fungus Cenococcum geophilum.</title>
        <authorList>
            <consortium name="DOE Joint Genome Institute"/>
            <person name="Peter M."/>
            <person name="Kohler A."/>
            <person name="Ohm R.A."/>
            <person name="Kuo A."/>
            <person name="Krutzmann J."/>
            <person name="Morin E."/>
            <person name="Arend M."/>
            <person name="Barry K.W."/>
            <person name="Binder M."/>
            <person name="Choi C."/>
            <person name="Clum A."/>
            <person name="Copeland A."/>
            <person name="Grisel N."/>
            <person name="Haridas S."/>
            <person name="Kipfer T."/>
            <person name="LaButti K."/>
            <person name="Lindquist E."/>
            <person name="Lipzen A."/>
            <person name="Maire R."/>
            <person name="Meier B."/>
            <person name="Mihaltcheva S."/>
            <person name="Molinier V."/>
            <person name="Murat C."/>
            <person name="Poggeler S."/>
            <person name="Quandt C.A."/>
            <person name="Sperisen C."/>
            <person name="Tritt A."/>
            <person name="Tisserant E."/>
            <person name="Crous P.W."/>
            <person name="Henrissat B."/>
            <person name="Nehls U."/>
            <person name="Egli S."/>
            <person name="Spatafora J.W."/>
            <person name="Grigoriev I.V."/>
            <person name="Martin F.M."/>
        </authorList>
    </citation>
    <scope>NUCLEOTIDE SEQUENCE [LARGE SCALE GENOMIC DNA]</scope>
    <source>
        <strain evidence="5 6">CBS 459.81</strain>
    </source>
</reference>
<dbReference type="GO" id="GO:0008236">
    <property type="term" value="F:serine-type peptidase activity"/>
    <property type="evidence" value="ECO:0007669"/>
    <property type="project" value="InterPro"/>
</dbReference>
<evidence type="ECO:0000313" key="5">
    <source>
        <dbReference type="EMBL" id="OCK81559.1"/>
    </source>
</evidence>
<dbReference type="PANTHER" id="PTHR37049:SF4">
    <property type="entry name" value="RHODANESE DOMAIN-CONTAINING PROTEIN"/>
    <property type="match status" value="1"/>
</dbReference>
<evidence type="ECO:0008006" key="7">
    <source>
        <dbReference type="Google" id="ProtNLM"/>
    </source>
</evidence>
<organism evidence="5 6">
    <name type="scientific">Lepidopterella palustris CBS 459.81</name>
    <dbReference type="NCBI Taxonomy" id="1314670"/>
    <lineage>
        <taxon>Eukaryota</taxon>
        <taxon>Fungi</taxon>
        <taxon>Dikarya</taxon>
        <taxon>Ascomycota</taxon>
        <taxon>Pezizomycotina</taxon>
        <taxon>Dothideomycetes</taxon>
        <taxon>Pleosporomycetidae</taxon>
        <taxon>Mytilinidiales</taxon>
        <taxon>Argynnaceae</taxon>
        <taxon>Lepidopterella</taxon>
    </lineage>
</organism>
<dbReference type="Pfam" id="PF03572">
    <property type="entry name" value="Peptidase_S41"/>
    <property type="match status" value="1"/>
</dbReference>
<keyword evidence="2" id="KW-0732">Signal</keyword>
<dbReference type="InterPro" id="IPR029045">
    <property type="entry name" value="ClpP/crotonase-like_dom_sf"/>
</dbReference>
<keyword evidence="6" id="KW-1185">Reference proteome</keyword>
<dbReference type="GO" id="GO:0006508">
    <property type="term" value="P:proteolysis"/>
    <property type="evidence" value="ECO:0007669"/>
    <property type="project" value="InterPro"/>
</dbReference>
<evidence type="ECO:0000259" key="4">
    <source>
        <dbReference type="Pfam" id="PF23658"/>
    </source>
</evidence>
<feature type="chain" id="PRO_5034216390" description="Tail specific protease domain-containing protein" evidence="2">
    <location>
        <begin position="21"/>
        <end position="740"/>
    </location>
</feature>
<name>A0A8E2JGX2_9PEZI</name>
<feature type="region of interest" description="Disordered" evidence="1">
    <location>
        <begin position="691"/>
        <end position="717"/>
    </location>
</feature>
<evidence type="ECO:0000259" key="3">
    <source>
        <dbReference type="Pfam" id="PF03572"/>
    </source>
</evidence>
<dbReference type="InterPro" id="IPR052766">
    <property type="entry name" value="S41A_metabolite_peptidase"/>
</dbReference>
<dbReference type="InterPro" id="IPR056186">
    <property type="entry name" value="PDZ_CPAF-rel"/>
</dbReference>
<evidence type="ECO:0000313" key="6">
    <source>
        <dbReference type="Proteomes" id="UP000250266"/>
    </source>
</evidence>
<dbReference type="Pfam" id="PF23658">
    <property type="entry name" value="PDZ_CPAF_rel"/>
    <property type="match status" value="1"/>
</dbReference>
<evidence type="ECO:0000256" key="1">
    <source>
        <dbReference type="SAM" id="MobiDB-lite"/>
    </source>
</evidence>
<sequence>MLVKLSFAAVLLAGGQLVASESQEPCATVSIMSASFMSAFPSATAVWVPAEDAQACLSSVPLQKEEDKLLIQELMLYLSWQSNQAYLANPPSGYTEDPVDIVKSIEAIYKKLDGDGYSDEYHLQYDLSMALTVAYDFHLYFLPDILSIFLFQRANWDETERFALVSVSSDGKALPELYNYFDILNSANQGWTPSPIVEINNQTANDYVNTWAKTFTYHDADARFNRLFPNQAGISHGVEVNQFILSSIPDGPTTFVTHANGTQFEYGNYAQINADFSGVDTGELVFSSFCNLGPPKPNQKVKRKPTAVARANPVATGYPEPVILHSESVVGGYYLTGQGYDDVAILSVPSFEPESENGATEFQDVVHTFLNDAVKAGKKKLVVDLRDNGGGRVFLGYDLFRQLFPTIDEWGATQFRANDAFNVAGIAMTEKLQGFTYDQAIQDFQQQTYKGELATAWQSIFNYKLPMTKDAKPFNSWPELFGPHVFNNDNFTSLQRYNFTNFFSDDFDMDISGYRTRANLLSPQPFPASNIVMLQDGACGSTCAVFAELMKAQGNVSQVVIGGTPKTGPMQGVGGSKGAQVYSFDLVHKEALDAYNFLADYQDQLNGTELGDLVFAQRPLMRSSYSANGQARSAINLRDNIREGDTTNTPLEFVYEAADCKLFYTAGMVNDVSLVWKAAVDSEWSGKGCVDGSTGDKSSISGGVKLPGAGKTSGTRGLSVRDSAAAVVVAWFIGIVMTML</sequence>
<dbReference type="AlphaFoldDB" id="A0A8E2JGX2"/>
<feature type="signal peptide" evidence="2">
    <location>
        <begin position="1"/>
        <end position="20"/>
    </location>
</feature>
<dbReference type="Proteomes" id="UP000250266">
    <property type="component" value="Unassembled WGS sequence"/>
</dbReference>
<dbReference type="SUPFAM" id="SSF52096">
    <property type="entry name" value="ClpP/crotonase"/>
    <property type="match status" value="1"/>
</dbReference>
<proteinExistence type="predicted"/>
<dbReference type="InterPro" id="IPR005151">
    <property type="entry name" value="Tail-specific_protease"/>
</dbReference>
<protein>
    <recommendedName>
        <fullName evidence="7">Tail specific protease domain-containing protein</fullName>
    </recommendedName>
</protein>
<feature type="domain" description="Tail specific protease" evidence="3">
    <location>
        <begin position="342"/>
        <end position="564"/>
    </location>
</feature>
<evidence type="ECO:0000256" key="2">
    <source>
        <dbReference type="SAM" id="SignalP"/>
    </source>
</evidence>
<gene>
    <name evidence="5" type="ORF">K432DRAFT_434049</name>
</gene>
<dbReference type="EMBL" id="KV744916">
    <property type="protein sequence ID" value="OCK81559.1"/>
    <property type="molecule type" value="Genomic_DNA"/>
</dbReference>
<dbReference type="Gene3D" id="3.90.226.10">
    <property type="entry name" value="2-enoyl-CoA Hydratase, Chain A, domain 1"/>
    <property type="match status" value="1"/>
</dbReference>
<accession>A0A8E2JGX2</accession>
<dbReference type="PANTHER" id="PTHR37049">
    <property type="entry name" value="PEPTIDASE S41 FAMILY PROTEIN"/>
    <property type="match status" value="1"/>
</dbReference>
<dbReference type="OrthoDB" id="27214at2759"/>
<feature type="domain" description="CPAF-like PDZ" evidence="4">
    <location>
        <begin position="160"/>
        <end position="276"/>
    </location>
</feature>